<dbReference type="PANTHER" id="PTHR24148">
    <property type="entry name" value="ANKYRIN REPEAT DOMAIN-CONTAINING PROTEIN 39 HOMOLOG-RELATED"/>
    <property type="match status" value="1"/>
</dbReference>
<evidence type="ECO:0000259" key="1">
    <source>
        <dbReference type="Pfam" id="PF06985"/>
    </source>
</evidence>
<proteinExistence type="predicted"/>
<gene>
    <name evidence="2" type="ORF">PV05_04021</name>
</gene>
<feature type="domain" description="Heterokaryon incompatibility" evidence="1">
    <location>
        <begin position="99"/>
        <end position="266"/>
    </location>
</feature>
<dbReference type="HOGENOM" id="CLU_004184_7_4_1"/>
<evidence type="ECO:0000313" key="2">
    <source>
        <dbReference type="EMBL" id="KIW59579.1"/>
    </source>
</evidence>
<reference evidence="2 3" key="1">
    <citation type="submission" date="2015-01" db="EMBL/GenBank/DDBJ databases">
        <title>The Genome Sequence of Exophiala xenobiotica CBS118157.</title>
        <authorList>
            <consortium name="The Broad Institute Genomics Platform"/>
            <person name="Cuomo C."/>
            <person name="de Hoog S."/>
            <person name="Gorbushina A."/>
            <person name="Stielow B."/>
            <person name="Teixiera M."/>
            <person name="Abouelleil A."/>
            <person name="Chapman S.B."/>
            <person name="Priest M."/>
            <person name="Young S.K."/>
            <person name="Wortman J."/>
            <person name="Nusbaum C."/>
            <person name="Birren B."/>
        </authorList>
    </citation>
    <scope>NUCLEOTIDE SEQUENCE [LARGE SCALE GENOMIC DNA]</scope>
    <source>
        <strain evidence="2 3">CBS 118157</strain>
    </source>
</reference>
<dbReference type="RefSeq" id="XP_013320163.1">
    <property type="nucleotide sequence ID" value="XM_013464709.1"/>
</dbReference>
<dbReference type="Pfam" id="PF26639">
    <property type="entry name" value="Het-6_barrel"/>
    <property type="match status" value="1"/>
</dbReference>
<dbReference type="InterPro" id="IPR010730">
    <property type="entry name" value="HET"/>
</dbReference>
<dbReference type="PANTHER" id="PTHR24148:SF64">
    <property type="entry name" value="HETEROKARYON INCOMPATIBILITY DOMAIN-CONTAINING PROTEIN"/>
    <property type="match status" value="1"/>
</dbReference>
<dbReference type="STRING" id="348802.A0A0D2FHG3"/>
<dbReference type="InterPro" id="IPR052895">
    <property type="entry name" value="HetReg/Transcr_Mod"/>
</dbReference>
<dbReference type="EMBL" id="KN847318">
    <property type="protein sequence ID" value="KIW59579.1"/>
    <property type="molecule type" value="Genomic_DNA"/>
</dbReference>
<dbReference type="OrthoDB" id="2157530at2759"/>
<name>A0A0D2FHG3_9EURO</name>
<keyword evidence="3" id="KW-1185">Reference proteome</keyword>
<accession>A0A0D2FHG3</accession>
<organism evidence="2 3">
    <name type="scientific">Exophiala xenobiotica</name>
    <dbReference type="NCBI Taxonomy" id="348802"/>
    <lineage>
        <taxon>Eukaryota</taxon>
        <taxon>Fungi</taxon>
        <taxon>Dikarya</taxon>
        <taxon>Ascomycota</taxon>
        <taxon>Pezizomycotina</taxon>
        <taxon>Eurotiomycetes</taxon>
        <taxon>Chaetothyriomycetidae</taxon>
        <taxon>Chaetothyriales</taxon>
        <taxon>Herpotrichiellaceae</taxon>
        <taxon>Exophiala</taxon>
    </lineage>
</organism>
<sequence length="691" mass="79296">MNEFFRRFLELWRHITGQIRSRGLLGIISNLEYVAARWKNESLSLCHRTTLEKRERYSYTRLETPQSIRVVELLPARLLDSTLRFNVHHTSVHDQRFAYTAVSYAWGKRKPGQDLLVECDGRRAYIPPTLHSALVRIREQKITSQFIWADALCIDQADDDDAAAKDEKSAQVSMMDQIFAHAREVIVDLGELRHEDRTVLSILDHYGSISEKVWTSVNVAAGTASVEDSIRILDALQFPAAQSAFWKSFQRFICRPWFTRVWIIQEFALACSPQFMIGRQFRDAEFLPNAVARAAQHLGILYIQDSFYGSRPNRNTAIADAYFYVLEKHQAVFRIHSARTRLGYQRSLCELLDGTTLYFEATDPRDRVYALLGLSDDENIKQDLYVDYKEAENDFAIRVSLYLSRRQFGIYPLYHCVGDVEGYVSWAMNLTNTREGLANLIGPSGYTKRDMYSACGPARFVRKMSELRVHGLTVRGWILDTITLCMERSMPHDAQLKTPRDLEKHAVWQGLALDWMLSVSPTQPQPEDEFVKTCWRTVIADLVEPSGGEGHGYRRLRDWSSSDRCINTVDRIMRVAYKKWKGDLPESYTLDLTGTELNDLRIYAESFSNTLGRKLALSKEMRTPCVVPYDACEGDNIVIIQGCQIPFVLRRRNDGDGKGEYFRIVGCAYVHGIMDGETVGDGSDVRDIEIW</sequence>
<dbReference type="Pfam" id="PF06985">
    <property type="entry name" value="HET"/>
    <property type="match status" value="1"/>
</dbReference>
<evidence type="ECO:0000313" key="3">
    <source>
        <dbReference type="Proteomes" id="UP000054342"/>
    </source>
</evidence>
<protein>
    <recommendedName>
        <fullName evidence="1">Heterokaryon incompatibility domain-containing protein</fullName>
    </recommendedName>
</protein>
<dbReference type="Proteomes" id="UP000054342">
    <property type="component" value="Unassembled WGS sequence"/>
</dbReference>
<dbReference type="GeneID" id="25325929"/>
<dbReference type="AlphaFoldDB" id="A0A0D2FHG3"/>